<dbReference type="InterPro" id="IPR020556">
    <property type="entry name" value="Amidase_CS"/>
</dbReference>
<dbReference type="SUPFAM" id="SSF75304">
    <property type="entry name" value="Amidase signature (AS) enzymes"/>
    <property type="match status" value="1"/>
</dbReference>
<dbReference type="InterPro" id="IPR023631">
    <property type="entry name" value="Amidase_dom"/>
</dbReference>
<dbReference type="GO" id="GO:0004040">
    <property type="term" value="F:amidase activity"/>
    <property type="evidence" value="ECO:0007669"/>
    <property type="project" value="UniProtKB-EC"/>
</dbReference>
<accession>A0A3B0MYD5</accession>
<organism evidence="2 3">
    <name type="scientific">Roseinatronobacter ekhonensis</name>
    <dbReference type="NCBI Taxonomy" id="254356"/>
    <lineage>
        <taxon>Bacteria</taxon>
        <taxon>Pseudomonadati</taxon>
        <taxon>Pseudomonadota</taxon>
        <taxon>Alphaproteobacteria</taxon>
        <taxon>Rhodobacterales</taxon>
        <taxon>Paracoccaceae</taxon>
        <taxon>Roseinatronobacter</taxon>
    </lineage>
</organism>
<protein>
    <submittedName>
        <fullName evidence="2">Amidase AmiD</fullName>
        <ecNumber evidence="2">3.5.1.4</ecNumber>
    </submittedName>
</protein>
<dbReference type="PANTHER" id="PTHR11895">
    <property type="entry name" value="TRANSAMIDASE"/>
    <property type="match status" value="1"/>
</dbReference>
<keyword evidence="2" id="KW-0378">Hydrolase</keyword>
<dbReference type="Pfam" id="PF01425">
    <property type="entry name" value="Amidase"/>
    <property type="match status" value="1"/>
</dbReference>
<dbReference type="Gene3D" id="3.90.1300.10">
    <property type="entry name" value="Amidase signature (AS) domain"/>
    <property type="match status" value="1"/>
</dbReference>
<sequence>MQDWLTRSAMSQGRAIGQGALCPLALTEACLTAIHDHPLRDRIYSTTTDSRALDEAVAARSRARAGLRRSPLDGVPLSWKDLFDSAGTATEAGSALLAGRVPARDAHVLASAAQAGAICLGKTHMTEFAYSGLGLNPVTGTPPCVNDRAAVPGGSSSGAAASVAFGLAALGVGSDTGGSVRIPAAWNDLVGLKTTHGRLPLDGVVPLARRFDTVGPLARSIEDCAAFLAMLEGRPAPDLRGASLAGRRILVLDGAAFEDIRAEPMHAFDDAVARLECAGARLSRVSLPVVDEVLALSAIIYTPEAWAEWRDLIETRPDVMFPPILARFRSGADHAAADYIAAWNRLNALRKGYLAQVAGYDAVILPTAPNMPPNAERLMADEGYYATENLLTLRNTRIANMLGLCALTLPTNTPSAGVSFMCPPMEDNRLLRLGAAAEQVVRS</sequence>
<evidence type="ECO:0000313" key="3">
    <source>
        <dbReference type="Proteomes" id="UP000272908"/>
    </source>
</evidence>
<dbReference type="AlphaFoldDB" id="A0A3B0MYD5"/>
<dbReference type="EMBL" id="UIHC01000028">
    <property type="protein sequence ID" value="SUZ32806.1"/>
    <property type="molecule type" value="Genomic_DNA"/>
</dbReference>
<dbReference type="EC" id="3.5.1.4" evidence="2"/>
<dbReference type="RefSeq" id="WP_121095918.1">
    <property type="nucleotide sequence ID" value="NZ_UIHC01000028.1"/>
</dbReference>
<evidence type="ECO:0000313" key="2">
    <source>
        <dbReference type="EMBL" id="SUZ32806.1"/>
    </source>
</evidence>
<dbReference type="Proteomes" id="UP000272908">
    <property type="component" value="Unassembled WGS sequence"/>
</dbReference>
<proteinExistence type="predicted"/>
<dbReference type="InterPro" id="IPR000120">
    <property type="entry name" value="Amidase"/>
</dbReference>
<gene>
    <name evidence="2" type="primary">amiD_2</name>
    <name evidence="2" type="ORF">ROE7235_02568</name>
</gene>
<dbReference type="PROSITE" id="PS00571">
    <property type="entry name" value="AMIDASES"/>
    <property type="match status" value="1"/>
</dbReference>
<keyword evidence="3" id="KW-1185">Reference proteome</keyword>
<dbReference type="InterPro" id="IPR036928">
    <property type="entry name" value="AS_sf"/>
</dbReference>
<reference evidence="3" key="1">
    <citation type="submission" date="2018-08" db="EMBL/GenBank/DDBJ databases">
        <authorList>
            <person name="Rodrigo-Torres L."/>
            <person name="Arahal R. D."/>
            <person name="Lucena T."/>
        </authorList>
    </citation>
    <scope>NUCLEOTIDE SEQUENCE [LARGE SCALE GENOMIC DNA]</scope>
    <source>
        <strain evidence="3">CECT 7235</strain>
    </source>
</reference>
<dbReference type="PANTHER" id="PTHR11895:SF176">
    <property type="entry name" value="AMIDASE AMID-RELATED"/>
    <property type="match status" value="1"/>
</dbReference>
<feature type="domain" description="Amidase" evidence="1">
    <location>
        <begin position="26"/>
        <end position="431"/>
    </location>
</feature>
<evidence type="ECO:0000259" key="1">
    <source>
        <dbReference type="Pfam" id="PF01425"/>
    </source>
</evidence>
<dbReference type="OrthoDB" id="9811471at2"/>
<name>A0A3B0MYD5_9RHOB</name>